<dbReference type="AlphaFoldDB" id="A0A410V053"/>
<evidence type="ECO:0000256" key="1">
    <source>
        <dbReference type="SAM" id="SignalP"/>
    </source>
</evidence>
<keyword evidence="1" id="KW-0732">Signal</keyword>
<dbReference type="Proteomes" id="UP000625079">
    <property type="component" value="Unassembled WGS sequence"/>
</dbReference>
<feature type="chain" id="PRO_5044601011" evidence="1">
    <location>
        <begin position="20"/>
        <end position="153"/>
    </location>
</feature>
<organism evidence="2 5">
    <name type="scientific">Bradyrhizobium guangdongense</name>
    <dbReference type="NCBI Taxonomy" id="1325090"/>
    <lineage>
        <taxon>Bacteria</taxon>
        <taxon>Pseudomonadati</taxon>
        <taxon>Pseudomonadota</taxon>
        <taxon>Alphaproteobacteria</taxon>
        <taxon>Hyphomicrobiales</taxon>
        <taxon>Nitrobacteraceae</taxon>
        <taxon>Bradyrhizobium</taxon>
    </lineage>
</organism>
<dbReference type="EMBL" id="CP030057">
    <property type="protein sequence ID" value="QOZ58109.1"/>
    <property type="molecule type" value="Genomic_DNA"/>
</dbReference>
<sequence>MKTIAAVTLALLVASPVLARAESWTAYRIPQSGTSVDIPISIFTEQAGEPDGYGRKFRTPDGAADLTVQAVAREQGISPAAFLAAKQPPAGIVYKRIAQNFFVVSSIRHDKIWYDRCNFTSRYVHCVLINYPAAEKRRWDAIVTRISQSLSGG</sequence>
<accession>A0A410V053</accession>
<proteinExistence type="predicted"/>
<gene>
    <name evidence="2" type="ORF">GCM10010987_71120</name>
    <name evidence="3" type="ORF">XH86_04635</name>
</gene>
<feature type="signal peptide" evidence="1">
    <location>
        <begin position="1"/>
        <end position="19"/>
    </location>
</feature>
<dbReference type="RefSeq" id="WP_128963828.1">
    <property type="nucleotide sequence ID" value="NZ_BMHC01000026.1"/>
</dbReference>
<reference evidence="2" key="3">
    <citation type="submission" date="2022-12" db="EMBL/GenBank/DDBJ databases">
        <authorList>
            <person name="Sun Q."/>
            <person name="Zhou Y."/>
        </authorList>
    </citation>
    <scope>NUCLEOTIDE SEQUENCE</scope>
    <source>
        <strain evidence="2">CGMCC 1.15034</strain>
    </source>
</reference>
<reference evidence="3 4" key="2">
    <citation type="submission" date="2018-06" db="EMBL/GenBank/DDBJ databases">
        <title>Comparative genomics of rhizobia nodulating Arachis hypogaea in China.</title>
        <authorList>
            <person name="Li Y."/>
        </authorList>
    </citation>
    <scope>NUCLEOTIDE SEQUENCE [LARGE SCALE GENOMIC DNA]</scope>
    <source>
        <strain evidence="3 4">CCBAU 51658</strain>
    </source>
</reference>
<reference evidence="2" key="1">
    <citation type="journal article" date="2014" name="Int. J. Syst. Evol. Microbiol.">
        <title>Complete genome sequence of Corynebacterium casei LMG S-19264T (=DSM 44701T), isolated from a smear-ripened cheese.</title>
        <authorList>
            <consortium name="US DOE Joint Genome Institute (JGI-PGF)"/>
            <person name="Walter F."/>
            <person name="Albersmeier A."/>
            <person name="Kalinowski J."/>
            <person name="Ruckert C."/>
        </authorList>
    </citation>
    <scope>NUCLEOTIDE SEQUENCE</scope>
    <source>
        <strain evidence="2">CGMCC 1.15034</strain>
    </source>
</reference>
<dbReference type="EMBL" id="BMHC01000026">
    <property type="protein sequence ID" value="GGI32779.1"/>
    <property type="molecule type" value="Genomic_DNA"/>
</dbReference>
<evidence type="ECO:0000313" key="5">
    <source>
        <dbReference type="Proteomes" id="UP000625079"/>
    </source>
</evidence>
<dbReference type="OrthoDB" id="996425at2"/>
<evidence type="ECO:0000313" key="2">
    <source>
        <dbReference type="EMBL" id="GGI32779.1"/>
    </source>
</evidence>
<evidence type="ECO:0000313" key="4">
    <source>
        <dbReference type="Proteomes" id="UP000593880"/>
    </source>
</evidence>
<protein>
    <submittedName>
        <fullName evidence="2">Uncharacterized protein</fullName>
    </submittedName>
</protein>
<evidence type="ECO:0000313" key="3">
    <source>
        <dbReference type="EMBL" id="QOZ58109.1"/>
    </source>
</evidence>
<name>A0A410V053_9BRAD</name>
<dbReference type="Proteomes" id="UP000593880">
    <property type="component" value="Chromosome"/>
</dbReference>
<keyword evidence="4" id="KW-1185">Reference proteome</keyword>